<name>A0A0A0K3W6_CUCSA</name>
<reference evidence="2 3" key="2">
    <citation type="journal article" date="2009" name="PLoS ONE">
        <title>An integrated genetic and cytogenetic map of the cucumber genome.</title>
        <authorList>
            <person name="Ren Y."/>
            <person name="Zhang Z."/>
            <person name="Liu J."/>
            <person name="Staub J.E."/>
            <person name="Han Y."/>
            <person name="Cheng Z."/>
            <person name="Li X."/>
            <person name="Lu J."/>
            <person name="Miao H."/>
            <person name="Kang H."/>
            <person name="Xie B."/>
            <person name="Gu X."/>
            <person name="Wang X."/>
            <person name="Du Y."/>
            <person name="Jin W."/>
            <person name="Huang S."/>
        </authorList>
    </citation>
    <scope>NUCLEOTIDE SEQUENCE [LARGE SCALE GENOMIC DNA]</scope>
    <source>
        <strain evidence="3">cv. 9930</strain>
    </source>
</reference>
<keyword evidence="3" id="KW-1185">Reference proteome</keyword>
<dbReference type="PANTHER" id="PTHR47116">
    <property type="entry name" value="PHLOEM FILAMENT PROTEIN"/>
    <property type="match status" value="1"/>
</dbReference>
<dbReference type="EMBL" id="CM002928">
    <property type="protein sequence ID" value="KGN44208.1"/>
    <property type="molecule type" value="Genomic_DNA"/>
</dbReference>
<dbReference type="InterPro" id="IPR046350">
    <property type="entry name" value="Cystatin_sf"/>
</dbReference>
<protein>
    <submittedName>
        <fullName evidence="2">Phloem filament protein</fullName>
    </submittedName>
</protein>
<dbReference type="Gene3D" id="3.10.450.10">
    <property type="match status" value="2"/>
</dbReference>
<reference evidence="2 3" key="4">
    <citation type="journal article" date="2011" name="BMC Genomics">
        <title>RNA-Seq improves annotation of protein-coding genes in the cucumber genome.</title>
        <authorList>
            <person name="Li Z."/>
            <person name="Zhang Z."/>
            <person name="Yan P."/>
            <person name="Huang S."/>
            <person name="Fei Z."/>
            <person name="Lin K."/>
        </authorList>
    </citation>
    <scope>NUCLEOTIDE SEQUENCE [LARGE SCALE GENOMIC DNA]</scope>
    <source>
        <strain evidence="3">cv. 9930</strain>
    </source>
</reference>
<gene>
    <name evidence="2" type="ORF">Csa_7G222880</name>
</gene>
<reference evidence="2 3" key="1">
    <citation type="journal article" date="2009" name="Nat. Genet.">
        <title>The genome of the cucumber, Cucumis sativus L.</title>
        <authorList>
            <person name="Huang S."/>
            <person name="Li R."/>
            <person name="Zhang Z."/>
            <person name="Li L."/>
            <person name="Gu X."/>
            <person name="Fan W."/>
            <person name="Lucas W.J."/>
            <person name="Wang X."/>
            <person name="Xie B."/>
            <person name="Ni P."/>
            <person name="Ren Y."/>
            <person name="Zhu H."/>
            <person name="Li J."/>
            <person name="Lin K."/>
            <person name="Jin W."/>
            <person name="Fei Z."/>
            <person name="Li G."/>
            <person name="Staub J."/>
            <person name="Kilian A."/>
            <person name="van der Vossen E.A."/>
            <person name="Wu Y."/>
            <person name="Guo J."/>
            <person name="He J."/>
            <person name="Jia Z."/>
            <person name="Ren Y."/>
            <person name="Tian G."/>
            <person name="Lu Y."/>
            <person name="Ruan J."/>
            <person name="Qian W."/>
            <person name="Wang M."/>
            <person name="Huang Q."/>
            <person name="Li B."/>
            <person name="Xuan Z."/>
            <person name="Cao J."/>
            <person name="Asan"/>
            <person name="Wu Z."/>
            <person name="Zhang J."/>
            <person name="Cai Q."/>
            <person name="Bai Y."/>
            <person name="Zhao B."/>
            <person name="Han Y."/>
            <person name="Li Y."/>
            <person name="Li X."/>
            <person name="Wang S."/>
            <person name="Shi Q."/>
            <person name="Liu S."/>
            <person name="Cho W.K."/>
            <person name="Kim J.Y."/>
            <person name="Xu Y."/>
            <person name="Heller-Uszynska K."/>
            <person name="Miao H."/>
            <person name="Cheng Z."/>
            <person name="Zhang S."/>
            <person name="Wu J."/>
            <person name="Yang Y."/>
            <person name="Kang H."/>
            <person name="Li M."/>
            <person name="Liang H."/>
            <person name="Ren X."/>
            <person name="Shi Z."/>
            <person name="Wen M."/>
            <person name="Jian M."/>
            <person name="Yang H."/>
            <person name="Zhang G."/>
            <person name="Yang Z."/>
            <person name="Chen R."/>
            <person name="Liu S."/>
            <person name="Li J."/>
            <person name="Ma L."/>
            <person name="Liu H."/>
            <person name="Zhou Y."/>
            <person name="Zhao J."/>
            <person name="Fang X."/>
            <person name="Li G."/>
            <person name="Fang L."/>
            <person name="Li Y."/>
            <person name="Liu D."/>
            <person name="Zheng H."/>
            <person name="Zhang Y."/>
            <person name="Qin N."/>
            <person name="Li Z."/>
            <person name="Yang G."/>
            <person name="Yang S."/>
            <person name="Bolund L."/>
            <person name="Kristiansen K."/>
            <person name="Zheng H."/>
            <person name="Li S."/>
            <person name="Zhang X."/>
            <person name="Yang H."/>
            <person name="Wang J."/>
            <person name="Sun R."/>
            <person name="Zhang B."/>
            <person name="Jiang S."/>
            <person name="Wang J."/>
            <person name="Du Y."/>
            <person name="Li S."/>
        </authorList>
    </citation>
    <scope>NUCLEOTIDE SEQUENCE [LARGE SCALE GENOMIC DNA]</scope>
    <source>
        <strain evidence="3">cv. 9930</strain>
    </source>
</reference>
<dbReference type="InterPro" id="IPR027214">
    <property type="entry name" value="Cystatin"/>
</dbReference>
<feature type="domain" description="Phloem filament PP1" evidence="1">
    <location>
        <begin position="119"/>
        <end position="195"/>
    </location>
</feature>
<evidence type="ECO:0000313" key="2">
    <source>
        <dbReference type="EMBL" id="KGN44208.1"/>
    </source>
</evidence>
<feature type="domain" description="Phloem filament PP1" evidence="1">
    <location>
        <begin position="18"/>
        <end position="95"/>
    </location>
</feature>
<dbReference type="AlphaFoldDB" id="A0A0A0K3W6"/>
<organism evidence="2 3">
    <name type="scientific">Cucumis sativus</name>
    <name type="common">Cucumber</name>
    <dbReference type="NCBI Taxonomy" id="3659"/>
    <lineage>
        <taxon>Eukaryota</taxon>
        <taxon>Viridiplantae</taxon>
        <taxon>Streptophyta</taxon>
        <taxon>Embryophyta</taxon>
        <taxon>Tracheophyta</taxon>
        <taxon>Spermatophyta</taxon>
        <taxon>Magnoliopsida</taxon>
        <taxon>eudicotyledons</taxon>
        <taxon>Gunneridae</taxon>
        <taxon>Pentapetalae</taxon>
        <taxon>rosids</taxon>
        <taxon>fabids</taxon>
        <taxon>Cucurbitales</taxon>
        <taxon>Cucurbitaceae</taxon>
        <taxon>Benincaseae</taxon>
        <taxon>Cucumis</taxon>
    </lineage>
</organism>
<dbReference type="Gramene" id="KGN44208">
    <property type="protein sequence ID" value="KGN44208"/>
    <property type="gene ID" value="Csa_7G222880"/>
</dbReference>
<dbReference type="SUPFAM" id="SSF54403">
    <property type="entry name" value="Cystatin/monellin"/>
    <property type="match status" value="2"/>
</dbReference>
<dbReference type="Proteomes" id="UP000029981">
    <property type="component" value="Chromosome 7"/>
</dbReference>
<dbReference type="InterPro" id="IPR009994">
    <property type="entry name" value="PP1"/>
</dbReference>
<sequence>MSCDSKKTWIKIPDCTTPCVNEVAKDGVNQHNKASGDSLVYKRVIVGWFWEIDDHAIKHRLIIEVVTSKGVVLIYELIIVVVQKDGKRVRTLISFLPGYLDEKNPLIFWIKIPDVKKSCVQDCAKWAVTEHNKITHDYLAYDSTVEGWYHEVNPFVIIFKLHIKAKECIGRVRDYIAVVKEEKPLTEKIKKLEDFYLIRPKK</sequence>
<accession>A0A0A0K3W6</accession>
<dbReference type="Pfam" id="PF07430">
    <property type="entry name" value="PP1"/>
    <property type="match status" value="2"/>
</dbReference>
<evidence type="ECO:0000313" key="3">
    <source>
        <dbReference type="Proteomes" id="UP000029981"/>
    </source>
</evidence>
<reference evidence="2 3" key="3">
    <citation type="journal article" date="2010" name="BMC Genomics">
        <title>Transcriptome sequencing and comparative analysis of cucumber flowers with different sex types.</title>
        <authorList>
            <person name="Guo S."/>
            <person name="Zheng Y."/>
            <person name="Joung J.G."/>
            <person name="Liu S."/>
            <person name="Zhang Z."/>
            <person name="Crasta O.R."/>
            <person name="Sobral B.W."/>
            <person name="Xu Y."/>
            <person name="Huang S."/>
            <person name="Fei Z."/>
        </authorList>
    </citation>
    <scope>NUCLEOTIDE SEQUENCE [LARGE SCALE GENOMIC DNA]</scope>
    <source>
        <strain evidence="3">cv. 9930</strain>
    </source>
</reference>
<dbReference type="GO" id="GO:0004869">
    <property type="term" value="F:cysteine-type endopeptidase inhibitor activity"/>
    <property type="evidence" value="ECO:0007669"/>
    <property type="project" value="InterPro"/>
</dbReference>
<proteinExistence type="predicted"/>
<evidence type="ECO:0000259" key="1">
    <source>
        <dbReference type="Pfam" id="PF07430"/>
    </source>
</evidence>